<dbReference type="AlphaFoldDB" id="A0A540R9M3"/>
<keyword evidence="3" id="KW-1185">Reference proteome</keyword>
<dbReference type="PROSITE" id="PS51257">
    <property type="entry name" value="PROKAR_LIPOPROTEIN"/>
    <property type="match status" value="1"/>
</dbReference>
<dbReference type="STRING" id="1686286.GCA_900092335_00380"/>
<protein>
    <submittedName>
        <fullName evidence="2">META domain-containing protein</fullName>
    </submittedName>
</protein>
<feature type="chain" id="PRO_5021731678" evidence="1">
    <location>
        <begin position="24"/>
        <end position="163"/>
    </location>
</feature>
<keyword evidence="1" id="KW-0732">Signal</keyword>
<name>A0A540R9M3_9CORY</name>
<sequence>MKKILAPLLALTLAACGTPEDNAAPGDQVRLNKSWQVVGIYTAADAPSSIPETLHPAPSLTLGTQGLVGTTGCAQFRADATYLNGEEESNVEDADGVRIDSVQFDDTRADCTGESLWAHNQLTRLLAQNHEFTLRVDENNQMVFTLHDGRVDSPAIRFVSLAA</sequence>
<dbReference type="GeneID" id="79851732"/>
<comment type="caution">
    <text evidence="2">The sequence shown here is derived from an EMBL/GenBank/DDBJ whole genome shotgun (WGS) entry which is preliminary data.</text>
</comment>
<reference evidence="2 3" key="1">
    <citation type="submission" date="2019-06" db="EMBL/GenBank/DDBJ databases">
        <title>Draft genome of C. phoceense Strain 272.</title>
        <authorList>
            <person name="Pacheco L.G.C."/>
            <person name="Barberis C.M."/>
            <person name="Almuzara M.N."/>
            <person name="Traglia G.M."/>
            <person name="Santos C.S."/>
            <person name="Rocha D.J.P.G."/>
            <person name="Aguiar E.R.G.R."/>
            <person name="Vay C.A."/>
        </authorList>
    </citation>
    <scope>NUCLEOTIDE SEQUENCE [LARGE SCALE GENOMIC DNA]</scope>
    <source>
        <strain evidence="2 3">272</strain>
    </source>
</reference>
<evidence type="ECO:0000256" key="1">
    <source>
        <dbReference type="SAM" id="SignalP"/>
    </source>
</evidence>
<evidence type="ECO:0000313" key="3">
    <source>
        <dbReference type="Proteomes" id="UP000318080"/>
    </source>
</evidence>
<dbReference type="RefSeq" id="WP_066490145.1">
    <property type="nucleotide sequence ID" value="NZ_JADPQA010000004.1"/>
</dbReference>
<accession>A0A540R9M3</accession>
<dbReference type="InterPro" id="IPR038670">
    <property type="entry name" value="HslJ-like_sf"/>
</dbReference>
<proteinExistence type="predicted"/>
<gene>
    <name evidence="2" type="ORF">EJK80_02365</name>
</gene>
<organism evidence="2 3">
    <name type="scientific">Corynebacterium phoceense</name>
    <dbReference type="NCBI Taxonomy" id="1686286"/>
    <lineage>
        <taxon>Bacteria</taxon>
        <taxon>Bacillati</taxon>
        <taxon>Actinomycetota</taxon>
        <taxon>Actinomycetes</taxon>
        <taxon>Mycobacteriales</taxon>
        <taxon>Corynebacteriaceae</taxon>
        <taxon>Corynebacterium</taxon>
    </lineage>
</organism>
<dbReference type="Gene3D" id="2.40.128.270">
    <property type="match status" value="1"/>
</dbReference>
<dbReference type="Proteomes" id="UP000318080">
    <property type="component" value="Unassembled WGS sequence"/>
</dbReference>
<evidence type="ECO:0000313" key="2">
    <source>
        <dbReference type="EMBL" id="TQE44443.1"/>
    </source>
</evidence>
<feature type="signal peptide" evidence="1">
    <location>
        <begin position="1"/>
        <end position="23"/>
    </location>
</feature>
<dbReference type="EMBL" id="VHIR01000002">
    <property type="protein sequence ID" value="TQE44443.1"/>
    <property type="molecule type" value="Genomic_DNA"/>
</dbReference>